<keyword evidence="5" id="KW-1185">Reference proteome</keyword>
<dbReference type="Proteomes" id="UP001186944">
    <property type="component" value="Unassembled WGS sequence"/>
</dbReference>
<evidence type="ECO:0000256" key="2">
    <source>
        <dbReference type="SAM" id="MobiDB-lite"/>
    </source>
</evidence>
<comment type="caution">
    <text evidence="4">The sequence shown here is derived from an EMBL/GenBank/DDBJ whole genome shotgun (WGS) entry which is preliminary data.</text>
</comment>
<dbReference type="SMART" id="SM00343">
    <property type="entry name" value="ZnF_C2HC"/>
    <property type="match status" value="2"/>
</dbReference>
<dbReference type="Gene3D" id="4.10.60.10">
    <property type="entry name" value="Zinc finger, CCHC-type"/>
    <property type="match status" value="1"/>
</dbReference>
<feature type="domain" description="CCHC-type" evidence="3">
    <location>
        <begin position="305"/>
        <end position="318"/>
    </location>
</feature>
<organism evidence="4 5">
    <name type="scientific">Pinctada imbricata</name>
    <name type="common">Atlantic pearl-oyster</name>
    <name type="synonym">Pinctada martensii</name>
    <dbReference type="NCBI Taxonomy" id="66713"/>
    <lineage>
        <taxon>Eukaryota</taxon>
        <taxon>Metazoa</taxon>
        <taxon>Spiralia</taxon>
        <taxon>Lophotrochozoa</taxon>
        <taxon>Mollusca</taxon>
        <taxon>Bivalvia</taxon>
        <taxon>Autobranchia</taxon>
        <taxon>Pteriomorphia</taxon>
        <taxon>Pterioida</taxon>
        <taxon>Pterioidea</taxon>
        <taxon>Pteriidae</taxon>
        <taxon>Pinctada</taxon>
    </lineage>
</organism>
<feature type="region of interest" description="Disordered" evidence="2">
    <location>
        <begin position="1"/>
        <end position="29"/>
    </location>
</feature>
<dbReference type="PROSITE" id="PS50158">
    <property type="entry name" value="ZF_CCHC"/>
    <property type="match status" value="1"/>
</dbReference>
<dbReference type="PANTHER" id="PTHR33223">
    <property type="entry name" value="CCHC-TYPE DOMAIN-CONTAINING PROTEIN"/>
    <property type="match status" value="1"/>
</dbReference>
<evidence type="ECO:0000259" key="3">
    <source>
        <dbReference type="PROSITE" id="PS50158"/>
    </source>
</evidence>
<keyword evidence="1" id="KW-0863">Zinc-finger</keyword>
<dbReference type="EMBL" id="VSWD01000007">
    <property type="protein sequence ID" value="KAK3098105.1"/>
    <property type="molecule type" value="Genomic_DNA"/>
</dbReference>
<evidence type="ECO:0000256" key="1">
    <source>
        <dbReference type="PROSITE-ProRule" id="PRU00047"/>
    </source>
</evidence>
<proteinExistence type="predicted"/>
<name>A0AA88Y477_PINIB</name>
<dbReference type="GO" id="GO:0008270">
    <property type="term" value="F:zinc ion binding"/>
    <property type="evidence" value="ECO:0007669"/>
    <property type="project" value="UniProtKB-KW"/>
</dbReference>
<evidence type="ECO:0000313" key="4">
    <source>
        <dbReference type="EMBL" id="KAK3098105.1"/>
    </source>
</evidence>
<reference evidence="4" key="1">
    <citation type="submission" date="2019-08" db="EMBL/GenBank/DDBJ databases">
        <title>The improved chromosome-level genome for the pearl oyster Pinctada fucata martensii using PacBio sequencing and Hi-C.</title>
        <authorList>
            <person name="Zheng Z."/>
        </authorList>
    </citation>
    <scope>NUCLEOTIDE SEQUENCE</scope>
    <source>
        <strain evidence="4">ZZ-2019</strain>
        <tissue evidence="4">Adductor muscle</tissue>
    </source>
</reference>
<dbReference type="GO" id="GO:0003676">
    <property type="term" value="F:nucleic acid binding"/>
    <property type="evidence" value="ECO:0007669"/>
    <property type="project" value="InterPro"/>
</dbReference>
<dbReference type="InterPro" id="IPR001878">
    <property type="entry name" value="Znf_CCHC"/>
</dbReference>
<dbReference type="InterPro" id="IPR036875">
    <property type="entry name" value="Znf_CCHC_sf"/>
</dbReference>
<dbReference type="PANTHER" id="PTHR33223:SF6">
    <property type="entry name" value="CCHC-TYPE DOMAIN-CONTAINING PROTEIN"/>
    <property type="match status" value="1"/>
</dbReference>
<keyword evidence="1" id="KW-0862">Zinc</keyword>
<sequence length="369" mass="40325">MATPHHSSLDDGSKHAQSNPFDDDANDFLSRTPRTQLSFNSPAGNPFDSARSHTGYAPHQYTVLSDAFVPAHSSRQMSMPIIPITLAKFDGKDDPEKFLSDFSALMQLQGIDGTSVSDSAKLIASFSLHLKGPAFMWFQGLPMDPYHISWTALRSKFYEQYVSMNLGTNTSIYAESVAFNNLTLGTSSLDEFHCTVVQKGKKLQKTPLDIMCKFIDGLPKALQYFVRAGRPSSIDDALQSAKMGEAVGYRDDQPSINAVSAVKDDVVSKLESQIQALTHKLDTLTTTVASNQRMPQKQESRTLTCYSCGGKGHAKSVCNWAGKKDAQPDISCQICTQNGHSADDCSQYVPVSVNRQGRGGGRGRPPRSQ</sequence>
<keyword evidence="1" id="KW-0479">Metal-binding</keyword>
<gene>
    <name evidence="4" type="ORF">FSP39_016158</name>
</gene>
<evidence type="ECO:0000313" key="5">
    <source>
        <dbReference type="Proteomes" id="UP001186944"/>
    </source>
</evidence>
<accession>A0AA88Y477</accession>
<dbReference type="AlphaFoldDB" id="A0AA88Y477"/>
<protein>
    <recommendedName>
        <fullName evidence="3">CCHC-type domain-containing protein</fullName>
    </recommendedName>
</protein>
<dbReference type="SUPFAM" id="SSF57756">
    <property type="entry name" value="Retrovirus zinc finger-like domains"/>
    <property type="match status" value="1"/>
</dbReference>